<dbReference type="EMBL" id="AVOT02019358">
    <property type="protein sequence ID" value="MBW0506858.1"/>
    <property type="molecule type" value="Genomic_DNA"/>
</dbReference>
<sequence>MKFHHTESDSIRDRFREDGFAIVQGLVKDSQQLEKLRGAADAVTEQTRNRNWPFKRNVGKQFPPWDEHSPDVWGVQHIMHPGLNQPAFAELYFSPSMLGLTAHLSEQSSEDDAMVGLFNLLVEPQEHHFELEWHRDSIKSNITEAEEQELLKAKTKFTGVQWNLALYHDQCLFVVPGSHGRMRTSLERKITINSSGQNSEIMPNQLCVDLAPGDAVFYDPEILHRGTYNKRLKRRTLHGLHHDYRADIFQSRGILQHFECCGIFYADPTFQASLPIENLTSKKMVERMIDWAARAKLAGVEGFAQENI</sequence>
<protein>
    <recommendedName>
        <fullName evidence="3">Phytanoyl-CoA dioxygenase family protein</fullName>
    </recommendedName>
</protein>
<dbReference type="Pfam" id="PF05721">
    <property type="entry name" value="PhyH"/>
    <property type="match status" value="1"/>
</dbReference>
<dbReference type="Gene3D" id="2.60.120.620">
    <property type="entry name" value="q2cbj1_9rhob like domain"/>
    <property type="match status" value="1"/>
</dbReference>
<dbReference type="InterPro" id="IPR008775">
    <property type="entry name" value="Phytyl_CoA_dOase-like"/>
</dbReference>
<evidence type="ECO:0000313" key="2">
    <source>
        <dbReference type="Proteomes" id="UP000765509"/>
    </source>
</evidence>
<dbReference type="PANTHER" id="PTHR40470">
    <property type="entry name" value="PHYTANOYL-COA DIOXYGENASE FAMILY PROTEIN (AFU_ORTHOLOGUE AFUA_2G15850)"/>
    <property type="match status" value="1"/>
</dbReference>
<proteinExistence type="predicted"/>
<dbReference type="OrthoDB" id="2106152at2759"/>
<name>A0A9Q3HIP2_9BASI</name>
<dbReference type="PANTHER" id="PTHR40470:SF1">
    <property type="entry name" value="PHYTANOYL-COA DIOXYGENASE FAMILY PROTEIN (AFU_ORTHOLOGUE AFUA_2G15850)"/>
    <property type="match status" value="1"/>
</dbReference>
<accession>A0A9Q3HIP2</accession>
<dbReference type="SUPFAM" id="SSF51197">
    <property type="entry name" value="Clavaminate synthase-like"/>
    <property type="match status" value="1"/>
</dbReference>
<organism evidence="1 2">
    <name type="scientific">Austropuccinia psidii MF-1</name>
    <dbReference type="NCBI Taxonomy" id="1389203"/>
    <lineage>
        <taxon>Eukaryota</taxon>
        <taxon>Fungi</taxon>
        <taxon>Dikarya</taxon>
        <taxon>Basidiomycota</taxon>
        <taxon>Pucciniomycotina</taxon>
        <taxon>Pucciniomycetes</taxon>
        <taxon>Pucciniales</taxon>
        <taxon>Sphaerophragmiaceae</taxon>
        <taxon>Austropuccinia</taxon>
    </lineage>
</organism>
<dbReference type="Proteomes" id="UP000765509">
    <property type="component" value="Unassembled WGS sequence"/>
</dbReference>
<evidence type="ECO:0000313" key="1">
    <source>
        <dbReference type="EMBL" id="MBW0506858.1"/>
    </source>
</evidence>
<dbReference type="AlphaFoldDB" id="A0A9Q3HIP2"/>
<gene>
    <name evidence="1" type="ORF">O181_046573</name>
</gene>
<evidence type="ECO:0008006" key="3">
    <source>
        <dbReference type="Google" id="ProtNLM"/>
    </source>
</evidence>
<keyword evidence="2" id="KW-1185">Reference proteome</keyword>
<reference evidence="1" key="1">
    <citation type="submission" date="2021-03" db="EMBL/GenBank/DDBJ databases">
        <title>Draft genome sequence of rust myrtle Austropuccinia psidii MF-1, a brazilian biotype.</title>
        <authorList>
            <person name="Quecine M.C."/>
            <person name="Pachon D.M.R."/>
            <person name="Bonatelli M.L."/>
            <person name="Correr F.H."/>
            <person name="Franceschini L.M."/>
            <person name="Leite T.F."/>
            <person name="Margarido G.R.A."/>
            <person name="Almeida C.A."/>
            <person name="Ferrarezi J.A."/>
            <person name="Labate C.A."/>
        </authorList>
    </citation>
    <scope>NUCLEOTIDE SEQUENCE</scope>
    <source>
        <strain evidence="1">MF-1</strain>
    </source>
</reference>
<comment type="caution">
    <text evidence="1">The sequence shown here is derived from an EMBL/GenBank/DDBJ whole genome shotgun (WGS) entry which is preliminary data.</text>
</comment>